<organism evidence="1 2">
    <name type="scientific">Leptospira ainlahdjerensis</name>
    <dbReference type="NCBI Taxonomy" id="2810033"/>
    <lineage>
        <taxon>Bacteria</taxon>
        <taxon>Pseudomonadati</taxon>
        <taxon>Spirochaetota</taxon>
        <taxon>Spirochaetia</taxon>
        <taxon>Leptospirales</taxon>
        <taxon>Leptospiraceae</taxon>
        <taxon>Leptospira</taxon>
    </lineage>
</organism>
<comment type="caution">
    <text evidence="1">The sequence shown here is derived from an EMBL/GenBank/DDBJ whole genome shotgun (WGS) entry which is preliminary data.</text>
</comment>
<keyword evidence="2" id="KW-1185">Reference proteome</keyword>
<accession>A0ABS2U648</accession>
<evidence type="ECO:0000313" key="2">
    <source>
        <dbReference type="Proteomes" id="UP000724686"/>
    </source>
</evidence>
<dbReference type="EMBL" id="JAFFPU010000006">
    <property type="protein sequence ID" value="MBM9575850.1"/>
    <property type="molecule type" value="Genomic_DNA"/>
</dbReference>
<protein>
    <recommendedName>
        <fullName evidence="3">Cys-rich protein</fullName>
    </recommendedName>
</protein>
<dbReference type="RefSeq" id="WP_205278049.1">
    <property type="nucleotide sequence ID" value="NZ_JAFFPU010000006.1"/>
</dbReference>
<proteinExistence type="predicted"/>
<name>A0ABS2U648_9LEPT</name>
<evidence type="ECO:0000313" key="1">
    <source>
        <dbReference type="EMBL" id="MBM9575850.1"/>
    </source>
</evidence>
<sequence>MNLFRNTIVIGIYFLFLLSDYAQSGAPKDNCKTERETYCKDSRPGPEIHRCLKENESKLSDSCKAHLAEMETRHKAAKEACANDEQKFCKESSRENGGPIRCLKSHETELSAKCRDALPPLPDKR</sequence>
<evidence type="ECO:0008006" key="3">
    <source>
        <dbReference type="Google" id="ProtNLM"/>
    </source>
</evidence>
<dbReference type="Proteomes" id="UP000724686">
    <property type="component" value="Unassembled WGS sequence"/>
</dbReference>
<reference evidence="1 2" key="1">
    <citation type="submission" date="2021-02" db="EMBL/GenBank/DDBJ databases">
        <title>Leptospira ainlahdjerensis sp. nov., Leptospira ainazelensis sp. nov., Leptospira abararensis sp. nov. and Leptospira chreensis sp. nov., four new species isolated from water sources in Algeria.</title>
        <authorList>
            <person name="Amara Korba A."/>
            <person name="Kainiu M."/>
            <person name="Vincent A.T."/>
            <person name="Mariet J.-F."/>
            <person name="Veyrier F.J."/>
            <person name="Goarant C."/>
            <person name="Picardeau M."/>
        </authorList>
    </citation>
    <scope>NUCLEOTIDE SEQUENCE [LARGE SCALE GENOMIC DNA]</scope>
    <source>
        <strain evidence="1 2">201903070</strain>
    </source>
</reference>
<gene>
    <name evidence="1" type="ORF">JWG45_01670</name>
</gene>